<name>A0A2V0PHS9_9CHLO</name>
<dbReference type="EMBL" id="BDRX01000083">
    <property type="protein sequence ID" value="GBF96625.1"/>
    <property type="molecule type" value="Genomic_DNA"/>
</dbReference>
<gene>
    <name evidence="2" type="ORF">Rsub_09371</name>
</gene>
<feature type="compositionally biased region" description="Low complexity" evidence="1">
    <location>
        <begin position="42"/>
        <end position="53"/>
    </location>
</feature>
<dbReference type="PANTHER" id="PTHR36490">
    <property type="entry name" value="STRESS ENHANCED PROTEIN 2, CHLOROPLASTIC"/>
    <property type="match status" value="1"/>
</dbReference>
<evidence type="ECO:0000313" key="3">
    <source>
        <dbReference type="Proteomes" id="UP000247498"/>
    </source>
</evidence>
<protein>
    <submittedName>
        <fullName evidence="2">Uncharacterized protein</fullName>
    </submittedName>
</protein>
<comment type="caution">
    <text evidence="2">The sequence shown here is derived from an EMBL/GenBank/DDBJ whole genome shotgun (WGS) entry which is preliminary data.</text>
</comment>
<dbReference type="InterPro" id="IPR044971">
    <property type="entry name" value="SEP2"/>
</dbReference>
<sequence>MATVPPPSARTAAGSSRQSVASGPLIAARRPLPARHPPPPAATARAAPFGRPSPHQPPPPPQQLAHDAHHYRFNPTSVLPQQLAHDAHHYRFNPTSVLPLLSASVEAAAELSVWEQFAGRSAMVGCVVALALEFLTQDSIFTPLDPASAASAAALLTASIAAAAAAAAAAARPAPLPQPGSGGAPARPWWWLGAAVHEAVVSSLTAARGSASGVTGQEVDELVTFVLERTITKRTHPVFGPLQDAGTAASTVTAVLDSFIFGEERADLPQ</sequence>
<dbReference type="PANTHER" id="PTHR36490:SF1">
    <property type="entry name" value="STRESS ENHANCED PROTEIN 2, CHLOROPLASTIC"/>
    <property type="match status" value="1"/>
</dbReference>
<proteinExistence type="predicted"/>
<dbReference type="InParanoid" id="A0A2V0PHS9"/>
<evidence type="ECO:0000256" key="1">
    <source>
        <dbReference type="SAM" id="MobiDB-lite"/>
    </source>
</evidence>
<keyword evidence="3" id="KW-1185">Reference proteome</keyword>
<dbReference type="AlphaFoldDB" id="A0A2V0PHS9"/>
<evidence type="ECO:0000313" key="2">
    <source>
        <dbReference type="EMBL" id="GBF96625.1"/>
    </source>
</evidence>
<feature type="region of interest" description="Disordered" evidence="1">
    <location>
        <begin position="1"/>
        <end position="66"/>
    </location>
</feature>
<dbReference type="OrthoDB" id="10630226at2759"/>
<organism evidence="2 3">
    <name type="scientific">Raphidocelis subcapitata</name>
    <dbReference type="NCBI Taxonomy" id="307507"/>
    <lineage>
        <taxon>Eukaryota</taxon>
        <taxon>Viridiplantae</taxon>
        <taxon>Chlorophyta</taxon>
        <taxon>core chlorophytes</taxon>
        <taxon>Chlorophyceae</taxon>
        <taxon>CS clade</taxon>
        <taxon>Sphaeropleales</taxon>
        <taxon>Selenastraceae</taxon>
        <taxon>Raphidocelis</taxon>
    </lineage>
</organism>
<reference evidence="2 3" key="1">
    <citation type="journal article" date="2018" name="Sci. Rep.">
        <title>Raphidocelis subcapitata (=Pseudokirchneriella subcapitata) provides an insight into genome evolution and environmental adaptations in the Sphaeropleales.</title>
        <authorList>
            <person name="Suzuki S."/>
            <person name="Yamaguchi H."/>
            <person name="Nakajima N."/>
            <person name="Kawachi M."/>
        </authorList>
    </citation>
    <scope>NUCLEOTIDE SEQUENCE [LARGE SCALE GENOMIC DNA]</scope>
    <source>
        <strain evidence="2 3">NIES-35</strain>
    </source>
</reference>
<dbReference type="GO" id="GO:0071486">
    <property type="term" value="P:cellular response to high light intensity"/>
    <property type="evidence" value="ECO:0007669"/>
    <property type="project" value="InterPro"/>
</dbReference>
<dbReference type="Proteomes" id="UP000247498">
    <property type="component" value="Unassembled WGS sequence"/>
</dbReference>
<accession>A0A2V0PHS9</accession>